<dbReference type="AlphaFoldDB" id="A0A9D1EWB5"/>
<comment type="caution">
    <text evidence="1">The sequence shown here is derived from an EMBL/GenBank/DDBJ whole genome shotgun (WGS) entry which is preliminary data.</text>
</comment>
<evidence type="ECO:0000313" key="2">
    <source>
        <dbReference type="Proteomes" id="UP000823928"/>
    </source>
</evidence>
<dbReference type="InterPro" id="IPR005358">
    <property type="entry name" value="Puta_zinc/iron-chelating_dom"/>
</dbReference>
<reference evidence="1" key="1">
    <citation type="submission" date="2020-10" db="EMBL/GenBank/DDBJ databases">
        <authorList>
            <person name="Gilroy R."/>
        </authorList>
    </citation>
    <scope>NUCLEOTIDE SEQUENCE</scope>
    <source>
        <strain evidence="1">6276</strain>
    </source>
</reference>
<organism evidence="1 2">
    <name type="scientific">Candidatus Scatousia excrementigallinarum</name>
    <dbReference type="NCBI Taxonomy" id="2840935"/>
    <lineage>
        <taxon>Bacteria</taxon>
        <taxon>Candidatus Scatousia</taxon>
    </lineage>
</organism>
<dbReference type="Proteomes" id="UP000823928">
    <property type="component" value="Unassembled WGS sequence"/>
</dbReference>
<reference evidence="1" key="2">
    <citation type="journal article" date="2021" name="PeerJ">
        <title>Extensive microbial diversity within the chicken gut microbiome revealed by metagenomics and culture.</title>
        <authorList>
            <person name="Gilroy R."/>
            <person name="Ravi A."/>
            <person name="Getino M."/>
            <person name="Pursley I."/>
            <person name="Horton D.L."/>
            <person name="Alikhan N.F."/>
            <person name="Baker D."/>
            <person name="Gharbi K."/>
            <person name="Hall N."/>
            <person name="Watson M."/>
            <person name="Adriaenssens E.M."/>
            <person name="Foster-Nyarko E."/>
            <person name="Jarju S."/>
            <person name="Secka A."/>
            <person name="Antonio M."/>
            <person name="Oren A."/>
            <person name="Chaudhuri R.R."/>
            <person name="La Ragione R."/>
            <person name="Hildebrand F."/>
            <person name="Pallen M.J."/>
        </authorList>
    </citation>
    <scope>NUCLEOTIDE SEQUENCE</scope>
    <source>
        <strain evidence="1">6276</strain>
    </source>
</reference>
<evidence type="ECO:0000313" key="1">
    <source>
        <dbReference type="EMBL" id="HIS35173.1"/>
    </source>
</evidence>
<proteinExistence type="predicted"/>
<name>A0A9D1EWB5_9BACT</name>
<dbReference type="Pfam" id="PF03692">
    <property type="entry name" value="CxxCxxCC"/>
    <property type="match status" value="1"/>
</dbReference>
<dbReference type="EMBL" id="DVIU01000019">
    <property type="protein sequence ID" value="HIS35173.1"/>
    <property type="molecule type" value="Genomic_DNA"/>
</dbReference>
<protein>
    <submittedName>
        <fullName evidence="1">YkgJ family cysteine cluster protein</fullName>
    </submittedName>
</protein>
<accession>A0A9D1EWB5</accession>
<sequence>MLKKYEKFLEAFDNELRGYFSEHKEYLKCKKGCTDCCEKGEYPFSRLEAEYLMYGFVKLPEEIKSEIRENIRELKIAEKNFNGERFLYKCPFLVNYACALYERRGIVCRTFGLAYLREDNTIQLPNCTNLGLNYAQQYNKETGEIFLENPVKKELTIDKILRSNQAEKYELECGEIRPLIEWF</sequence>
<gene>
    <name evidence="1" type="ORF">IAC10_00880</name>
</gene>